<proteinExistence type="predicted"/>
<gene>
    <name evidence="1" type="ORF">CQR47_0759</name>
</gene>
<sequence length="282" mass="31188">MDAIIAQAAARAAGDPEILADTCAYLDAIACKAQADPAPMTGDARRTTAACAIDAANRDPESDDPLTNGYAIGAFRDLLTEGRADTWKADHPTFDPDAYADGDYIGFTGQGEPVVQAITDHLTAIWQHRARYIRSLPCHALAAHAAIWTLYGPRTIRNPFTQDTVSAGDITRMVETVDSQFEPMVRDYGDYDDLPGTHPVYRIGDWGWVREDQWDAVFAPWPDWAPYAYEIDANAFDYEHLRDRIASAVNHGGSTSLRQWCDALMDANQFDTVFYTEVGQDC</sequence>
<dbReference type="EMBL" id="PCGY01000011">
    <property type="protein sequence ID" value="PKU92909.1"/>
    <property type="molecule type" value="Genomic_DNA"/>
</dbReference>
<comment type="caution">
    <text evidence="1">The sequence shown here is derived from an EMBL/GenBank/DDBJ whole genome shotgun (WGS) entry which is preliminary data.</text>
</comment>
<reference evidence="1 2" key="1">
    <citation type="submission" date="2017-10" db="EMBL/GenBank/DDBJ databases">
        <title>Bifidobacterium genomics.</title>
        <authorList>
            <person name="Lugli G.A."/>
            <person name="Milani C."/>
            <person name="Mancabelli L."/>
        </authorList>
    </citation>
    <scope>NUCLEOTIDE SEQUENCE [LARGE SCALE GENOMIC DNA]</scope>
    <source>
        <strain evidence="1 2">1542B</strain>
    </source>
</reference>
<dbReference type="Proteomes" id="UP000233727">
    <property type="component" value="Unassembled WGS sequence"/>
</dbReference>
<evidence type="ECO:0000313" key="2">
    <source>
        <dbReference type="Proteomes" id="UP000233727"/>
    </source>
</evidence>
<protein>
    <submittedName>
        <fullName evidence="1">Uncharacterized protein</fullName>
    </submittedName>
</protein>
<accession>A0A2N3QMK2</accession>
<dbReference type="RefSeq" id="WP_101455028.1">
    <property type="nucleotide sequence ID" value="NZ_PCGY01000011.1"/>
</dbReference>
<name>A0A2N3QMK2_9BIFI</name>
<dbReference type="AlphaFoldDB" id="A0A2N3QMK2"/>
<evidence type="ECO:0000313" key="1">
    <source>
        <dbReference type="EMBL" id="PKU92909.1"/>
    </source>
</evidence>
<organism evidence="1 2">
    <name type="scientific">Bifidobacterium thermophilum</name>
    <dbReference type="NCBI Taxonomy" id="33905"/>
    <lineage>
        <taxon>Bacteria</taxon>
        <taxon>Bacillati</taxon>
        <taxon>Actinomycetota</taxon>
        <taxon>Actinomycetes</taxon>
        <taxon>Bifidobacteriales</taxon>
        <taxon>Bifidobacteriaceae</taxon>
        <taxon>Bifidobacterium</taxon>
    </lineage>
</organism>